<reference evidence="3" key="1">
    <citation type="journal article" date="2014" name="Nat. Commun.">
        <title>Genomic adaptations of the halophilic Dead Sea filamentous fungus Eurotium rubrum.</title>
        <authorList>
            <person name="Kis-Papo T."/>
            <person name="Weig A.R."/>
            <person name="Riley R."/>
            <person name="Persoh D."/>
            <person name="Salamov A."/>
            <person name="Sun H."/>
            <person name="Lipzen A."/>
            <person name="Wasser S.P."/>
            <person name="Rambold G."/>
            <person name="Grigoriev I.V."/>
            <person name="Nevo E."/>
        </authorList>
    </citation>
    <scope>NUCLEOTIDE SEQUENCE [LARGE SCALE GENOMIC DNA]</scope>
    <source>
        <strain evidence="3">CBS 135680</strain>
    </source>
</reference>
<sequence>MMNLMNLFCVMYGLYLCFALCVLCFMFYVLCVCVLCGLLMACVFISFGLACFLSFYYFISFSGVSGYNMDWIWRRGFGWTWIESYIPWDDSICNNLFNIISFKDISFVNYYYFLCRVSALVQFSI</sequence>
<proteinExistence type="predicted"/>
<dbReference type="HOGENOM" id="CLU_1992167_0_0_1"/>
<keyword evidence="1" id="KW-1133">Transmembrane helix</keyword>
<feature type="transmembrane region" description="Helical" evidence="1">
    <location>
        <begin position="12"/>
        <end position="31"/>
    </location>
</feature>
<organism evidence="2 3">
    <name type="scientific">Aspergillus ruber (strain CBS 135680)</name>
    <dbReference type="NCBI Taxonomy" id="1388766"/>
    <lineage>
        <taxon>Eukaryota</taxon>
        <taxon>Fungi</taxon>
        <taxon>Dikarya</taxon>
        <taxon>Ascomycota</taxon>
        <taxon>Pezizomycotina</taxon>
        <taxon>Eurotiomycetes</taxon>
        <taxon>Eurotiomycetidae</taxon>
        <taxon>Eurotiales</taxon>
        <taxon>Aspergillaceae</taxon>
        <taxon>Aspergillus</taxon>
        <taxon>Aspergillus subgen. Aspergillus</taxon>
    </lineage>
</organism>
<protein>
    <submittedName>
        <fullName evidence="2">Uncharacterized protein</fullName>
    </submittedName>
</protein>
<dbReference type="EMBL" id="KK088450">
    <property type="protein sequence ID" value="EYE91014.1"/>
    <property type="molecule type" value="Genomic_DNA"/>
</dbReference>
<dbReference type="Proteomes" id="UP000019804">
    <property type="component" value="Unassembled WGS sequence"/>
</dbReference>
<feature type="transmembrane region" description="Helical" evidence="1">
    <location>
        <begin position="38"/>
        <end position="59"/>
    </location>
</feature>
<name>A0A017S307_ASPRC</name>
<evidence type="ECO:0000313" key="3">
    <source>
        <dbReference type="Proteomes" id="UP000019804"/>
    </source>
</evidence>
<evidence type="ECO:0000313" key="2">
    <source>
        <dbReference type="EMBL" id="EYE91014.1"/>
    </source>
</evidence>
<keyword evidence="1" id="KW-0472">Membrane</keyword>
<gene>
    <name evidence="2" type="ORF">EURHEDRAFT_277098</name>
</gene>
<keyword evidence="3" id="KW-1185">Reference proteome</keyword>
<evidence type="ECO:0000256" key="1">
    <source>
        <dbReference type="SAM" id="Phobius"/>
    </source>
</evidence>
<dbReference type="AlphaFoldDB" id="A0A017S307"/>
<keyword evidence="1" id="KW-0812">Transmembrane</keyword>
<dbReference type="GeneID" id="63693302"/>
<accession>A0A017S307</accession>
<dbReference type="RefSeq" id="XP_040634704.1">
    <property type="nucleotide sequence ID" value="XM_040778178.1"/>
</dbReference>